<accession>A0ABW1IIV7</accession>
<comment type="caution">
    <text evidence="1">The sequence shown here is derived from an EMBL/GenBank/DDBJ whole genome shotgun (WGS) entry which is preliminary data.</text>
</comment>
<evidence type="ECO:0000313" key="1">
    <source>
        <dbReference type="EMBL" id="MFC5985017.1"/>
    </source>
</evidence>
<evidence type="ECO:0000313" key="2">
    <source>
        <dbReference type="Proteomes" id="UP001596250"/>
    </source>
</evidence>
<dbReference type="RefSeq" id="WP_379891453.1">
    <property type="nucleotide sequence ID" value="NZ_CBCSCT010000008.1"/>
</dbReference>
<proteinExistence type="predicted"/>
<keyword evidence="2" id="KW-1185">Reference proteome</keyword>
<sequence>MTTANELQTFLENHFSMLDTSLGTIHFIFSIHEKETNQDVNDWIEVFYDTPVFFDIKYNDKISSSVKEQVKQQLQDHMERLVKAVMDTMPDTKLSGAYTDPWSRYPPLRTDYDTLRYYHWSNYAYRKRQS</sequence>
<protein>
    <submittedName>
        <fullName evidence="1">Uncharacterized protein</fullName>
    </submittedName>
</protein>
<name>A0ABW1IIV7_9BACL</name>
<dbReference type="EMBL" id="JBHSQV010000002">
    <property type="protein sequence ID" value="MFC5985017.1"/>
    <property type="molecule type" value="Genomic_DNA"/>
</dbReference>
<gene>
    <name evidence="1" type="ORF">ACFPXP_00650</name>
</gene>
<organism evidence="1 2">
    <name type="scientific">Marinicrinis lubricantis</name>
    <dbReference type="NCBI Taxonomy" id="2086470"/>
    <lineage>
        <taxon>Bacteria</taxon>
        <taxon>Bacillati</taxon>
        <taxon>Bacillota</taxon>
        <taxon>Bacilli</taxon>
        <taxon>Bacillales</taxon>
        <taxon>Paenibacillaceae</taxon>
    </lineage>
</organism>
<reference evidence="2" key="1">
    <citation type="journal article" date="2019" name="Int. J. Syst. Evol. Microbiol.">
        <title>The Global Catalogue of Microorganisms (GCM) 10K type strain sequencing project: providing services to taxonomists for standard genome sequencing and annotation.</title>
        <authorList>
            <consortium name="The Broad Institute Genomics Platform"/>
            <consortium name="The Broad Institute Genome Sequencing Center for Infectious Disease"/>
            <person name="Wu L."/>
            <person name="Ma J."/>
        </authorList>
    </citation>
    <scope>NUCLEOTIDE SEQUENCE [LARGE SCALE GENOMIC DNA]</scope>
    <source>
        <strain evidence="2">CCM 8749</strain>
    </source>
</reference>
<dbReference type="Proteomes" id="UP001596250">
    <property type="component" value="Unassembled WGS sequence"/>
</dbReference>